<dbReference type="InterPro" id="IPR036116">
    <property type="entry name" value="FN3_sf"/>
</dbReference>
<gene>
    <name evidence="4" type="ORF">CRM22_009373</name>
</gene>
<name>A0A4S2L6Z4_OPIFE</name>
<dbReference type="SMART" id="SM00060">
    <property type="entry name" value="FN3"/>
    <property type="match status" value="2"/>
</dbReference>
<accession>A0A4S2L6Z4</accession>
<keyword evidence="2" id="KW-0732">Signal</keyword>
<dbReference type="InterPro" id="IPR003961">
    <property type="entry name" value="FN3_dom"/>
</dbReference>
<comment type="caution">
    <text evidence="4">The sequence shown here is derived from an EMBL/GenBank/DDBJ whole genome shotgun (WGS) entry which is preliminary data.</text>
</comment>
<dbReference type="CDD" id="cd00063">
    <property type="entry name" value="FN3"/>
    <property type="match status" value="2"/>
</dbReference>
<feature type="signal peptide" evidence="2">
    <location>
        <begin position="1"/>
        <end position="18"/>
    </location>
</feature>
<dbReference type="OrthoDB" id="5982258at2759"/>
<feature type="domain" description="Fibronectin type-III" evidence="3">
    <location>
        <begin position="240"/>
        <end position="336"/>
    </location>
</feature>
<sequence>MGVWSFTIILILCSAVSSSETKVELGDETPESDDLEARTNTGKVCPTSRRELPKISLSVSNEDGSTAQKIEWKTSLTYPNECQIKYQLIRTSQTKSEEEVIQDAKPNGYMITQNLVPRTVYKYILRISSKVKGKRVKTEGKTSMRTHNSETKITVKKTEWEGSSLRVEWSKLPPGNGARIIVMSKANSVIVEKSYKEQAILLSIPLCQDYLVKAELTNGKDVMHSALPMAISARYPVIGAPSNLVIEYVPHVFAHRITWNPPLLSEPACSELSYSLEQIVQDGAGEHKTFFASLTPEKTIMDLIPNTVYQYKVKAILNAVYEGPSSGAEQIVSPPVPSKPTEPNISWIDTGLLIDWTDKLNAKEQIERVKVLHTTGTQLVQHDEEATVQNVTLSARSIPCKSRVLYAVENVVGKSEFISLTIPTRLPLPPPGGLQVQPESNSLAHWVIWNPVEAGCGVYYRVVSILDGRQVILSETSQTNVFISDAAPGKLYTYAVQTVGANEETSALSTTAEFKTPTATKMEVTVNGRVTGEGISVEWEDPGSGMESYSNIVFFVKEGIQESLFHHPFGQYGSVLPTKSKTGPVDVYAAVQNAAGLSPFTKVTLRNKKIRRRGG</sequence>
<dbReference type="SUPFAM" id="SSF49265">
    <property type="entry name" value="Fibronectin type III"/>
    <property type="match status" value="2"/>
</dbReference>
<feature type="chain" id="PRO_5020997589" description="Fibronectin type-III domain-containing protein" evidence="2">
    <location>
        <begin position="19"/>
        <end position="615"/>
    </location>
</feature>
<keyword evidence="5" id="KW-1185">Reference proteome</keyword>
<dbReference type="PROSITE" id="PS50853">
    <property type="entry name" value="FN3"/>
    <property type="match status" value="2"/>
</dbReference>
<evidence type="ECO:0000256" key="2">
    <source>
        <dbReference type="SAM" id="SignalP"/>
    </source>
</evidence>
<dbReference type="EMBL" id="SJOL01009070">
    <property type="protein sequence ID" value="TGZ58902.1"/>
    <property type="molecule type" value="Genomic_DNA"/>
</dbReference>
<protein>
    <recommendedName>
        <fullName evidence="3">Fibronectin type-III domain-containing protein</fullName>
    </recommendedName>
</protein>
<dbReference type="AlphaFoldDB" id="A0A4S2L6Z4"/>
<dbReference type="Proteomes" id="UP000308267">
    <property type="component" value="Unassembled WGS sequence"/>
</dbReference>
<evidence type="ECO:0000259" key="3">
    <source>
        <dbReference type="PROSITE" id="PS50853"/>
    </source>
</evidence>
<evidence type="ECO:0000313" key="4">
    <source>
        <dbReference type="EMBL" id="TGZ58902.1"/>
    </source>
</evidence>
<dbReference type="InterPro" id="IPR013783">
    <property type="entry name" value="Ig-like_fold"/>
</dbReference>
<feature type="region of interest" description="Disordered" evidence="1">
    <location>
        <begin position="22"/>
        <end position="41"/>
    </location>
</feature>
<evidence type="ECO:0000313" key="5">
    <source>
        <dbReference type="Proteomes" id="UP000308267"/>
    </source>
</evidence>
<reference evidence="4 5" key="1">
    <citation type="journal article" date="2019" name="BMC Genomics">
        <title>New insights from Opisthorchis felineus genome: update on genomics of the epidemiologically important liver flukes.</title>
        <authorList>
            <person name="Ershov N.I."/>
            <person name="Mordvinov V.A."/>
            <person name="Prokhortchouk E.B."/>
            <person name="Pakharukova M.Y."/>
            <person name="Gunbin K.V."/>
            <person name="Ustyantsev K."/>
            <person name="Genaev M.A."/>
            <person name="Blinov A.G."/>
            <person name="Mazur A."/>
            <person name="Boulygina E."/>
            <person name="Tsygankova S."/>
            <person name="Khrameeva E."/>
            <person name="Chekanov N."/>
            <person name="Fan G."/>
            <person name="Xiao A."/>
            <person name="Zhang H."/>
            <person name="Xu X."/>
            <person name="Yang H."/>
            <person name="Solovyev V."/>
            <person name="Lee S.M."/>
            <person name="Liu X."/>
            <person name="Afonnikov D.A."/>
            <person name="Skryabin K.G."/>
        </authorList>
    </citation>
    <scope>NUCLEOTIDE SEQUENCE [LARGE SCALE GENOMIC DNA]</scope>
    <source>
        <strain evidence="4">AK-0245</strain>
        <tissue evidence="4">Whole organism</tissue>
    </source>
</reference>
<dbReference type="Gene3D" id="2.60.40.10">
    <property type="entry name" value="Immunoglobulins"/>
    <property type="match status" value="1"/>
</dbReference>
<dbReference type="STRING" id="147828.A0A4S2L6Z4"/>
<proteinExistence type="predicted"/>
<organism evidence="4 5">
    <name type="scientific">Opisthorchis felineus</name>
    <dbReference type="NCBI Taxonomy" id="147828"/>
    <lineage>
        <taxon>Eukaryota</taxon>
        <taxon>Metazoa</taxon>
        <taxon>Spiralia</taxon>
        <taxon>Lophotrochozoa</taxon>
        <taxon>Platyhelminthes</taxon>
        <taxon>Trematoda</taxon>
        <taxon>Digenea</taxon>
        <taxon>Opisthorchiida</taxon>
        <taxon>Opisthorchiata</taxon>
        <taxon>Opisthorchiidae</taxon>
        <taxon>Opisthorchis</taxon>
    </lineage>
</organism>
<evidence type="ECO:0000256" key="1">
    <source>
        <dbReference type="SAM" id="MobiDB-lite"/>
    </source>
</evidence>
<feature type="domain" description="Fibronectin type-III" evidence="3">
    <location>
        <begin position="430"/>
        <end position="519"/>
    </location>
</feature>